<dbReference type="EMBL" id="QJKJ01003736">
    <property type="protein sequence ID" value="RDX97113.1"/>
    <property type="molecule type" value="Genomic_DNA"/>
</dbReference>
<sequence>MGSMDDQEDPWPKAAISIALGREGGTSYYATLHVPSSGRVKIRQESPGWTRLVRRIRLFNDRVDSTTGSGLGWRTGLSWSGGDSTTGEGVDPTVEEGP</sequence>
<protein>
    <submittedName>
        <fullName evidence="2">Uncharacterized protein</fullName>
    </submittedName>
</protein>
<name>A0A371H388_MUCPR</name>
<gene>
    <name evidence="2" type="ORF">CR513_20161</name>
</gene>
<evidence type="ECO:0000313" key="3">
    <source>
        <dbReference type="Proteomes" id="UP000257109"/>
    </source>
</evidence>
<feature type="region of interest" description="Disordered" evidence="1">
    <location>
        <begin position="67"/>
        <end position="98"/>
    </location>
</feature>
<proteinExistence type="predicted"/>
<feature type="compositionally biased region" description="Polar residues" evidence="1">
    <location>
        <begin position="77"/>
        <end position="87"/>
    </location>
</feature>
<comment type="caution">
    <text evidence="2">The sequence shown here is derived from an EMBL/GenBank/DDBJ whole genome shotgun (WGS) entry which is preliminary data.</text>
</comment>
<dbReference type="Proteomes" id="UP000257109">
    <property type="component" value="Unassembled WGS sequence"/>
</dbReference>
<organism evidence="2 3">
    <name type="scientific">Mucuna pruriens</name>
    <name type="common">Velvet bean</name>
    <name type="synonym">Dolichos pruriens</name>
    <dbReference type="NCBI Taxonomy" id="157652"/>
    <lineage>
        <taxon>Eukaryota</taxon>
        <taxon>Viridiplantae</taxon>
        <taxon>Streptophyta</taxon>
        <taxon>Embryophyta</taxon>
        <taxon>Tracheophyta</taxon>
        <taxon>Spermatophyta</taxon>
        <taxon>Magnoliopsida</taxon>
        <taxon>eudicotyledons</taxon>
        <taxon>Gunneridae</taxon>
        <taxon>Pentapetalae</taxon>
        <taxon>rosids</taxon>
        <taxon>fabids</taxon>
        <taxon>Fabales</taxon>
        <taxon>Fabaceae</taxon>
        <taxon>Papilionoideae</taxon>
        <taxon>50 kb inversion clade</taxon>
        <taxon>NPAAA clade</taxon>
        <taxon>indigoferoid/millettioid clade</taxon>
        <taxon>Phaseoleae</taxon>
        <taxon>Mucuna</taxon>
    </lineage>
</organism>
<evidence type="ECO:0000313" key="2">
    <source>
        <dbReference type="EMBL" id="RDX97113.1"/>
    </source>
</evidence>
<accession>A0A371H388</accession>
<dbReference type="AlphaFoldDB" id="A0A371H388"/>
<reference evidence="2" key="1">
    <citation type="submission" date="2018-05" db="EMBL/GenBank/DDBJ databases">
        <title>Draft genome of Mucuna pruriens seed.</title>
        <authorList>
            <person name="Nnadi N.E."/>
            <person name="Vos R."/>
            <person name="Hasami M.H."/>
            <person name="Devisetty U.K."/>
            <person name="Aguiy J.C."/>
        </authorList>
    </citation>
    <scope>NUCLEOTIDE SEQUENCE [LARGE SCALE GENOMIC DNA]</scope>
    <source>
        <strain evidence="2">JCA_2017</strain>
    </source>
</reference>
<keyword evidence="3" id="KW-1185">Reference proteome</keyword>
<feature type="non-terminal residue" evidence="2">
    <location>
        <position position="1"/>
    </location>
</feature>
<evidence type="ECO:0000256" key="1">
    <source>
        <dbReference type="SAM" id="MobiDB-lite"/>
    </source>
</evidence>